<dbReference type="InterPro" id="IPR036928">
    <property type="entry name" value="AS_sf"/>
</dbReference>
<dbReference type="SUPFAM" id="SSF75304">
    <property type="entry name" value="Amidase signature (AS) enzymes"/>
    <property type="match status" value="1"/>
</dbReference>
<evidence type="ECO:0000313" key="3">
    <source>
        <dbReference type="EMBL" id="KAL0581476.1"/>
    </source>
</evidence>
<dbReference type="EMBL" id="JBAHYK010000009">
    <property type="protein sequence ID" value="KAL0581476.1"/>
    <property type="molecule type" value="Genomic_DNA"/>
</dbReference>
<gene>
    <name evidence="3" type="ORF">V5O48_000517</name>
</gene>
<organism evidence="3 4">
    <name type="scientific">Marasmius crinis-equi</name>
    <dbReference type="NCBI Taxonomy" id="585013"/>
    <lineage>
        <taxon>Eukaryota</taxon>
        <taxon>Fungi</taxon>
        <taxon>Dikarya</taxon>
        <taxon>Basidiomycota</taxon>
        <taxon>Agaricomycotina</taxon>
        <taxon>Agaricomycetes</taxon>
        <taxon>Agaricomycetidae</taxon>
        <taxon>Agaricales</taxon>
        <taxon>Marasmiineae</taxon>
        <taxon>Marasmiaceae</taxon>
        <taxon>Marasmius</taxon>
    </lineage>
</organism>
<keyword evidence="4" id="KW-1185">Reference proteome</keyword>
<sequence>MCLSGQSFRVLESNPLGDIVEIDGQPYFVQNTEGSDGVGHLKDVLADYFLVTSVVATAQSQPVSARFLSKTVTAFGGIDDVWTESFLQGIAYTSPTENEPFLNMEGDAIDWLRARGTTHLFVPGSRQDPRLRDLTVIHYPKALRPGPHAYSTATGSFHNIYRLYPDVYESFMLGCIPQLDTNGFEWIPTNFTLPSDLGTSIGDLSLSSENPVHYQYIPVSSRLHHITFSGDGRALHPPSTSLAGKRMAVKDIFHMRGLPTSAGSKAFLEMTGSFQPKTAQSIEKLLSLGIVPIGKTRTSQFAHGASPWEFQDFGYSWNPRGDGMLTVAASSSGSGSAIAGYGWLDLAVGSDTRGSVRKPASLVGVYGVRPSSGSVSLEGVVPLSEEMDTAGIFARDPLLFETVVKELYKESPVSNGDRFSRLPARLLYPIDHFPAQSPDAQLVYDSFINVLTTGLNITKHPINLTHELSPLFPNQQFSAFQSLSNRLSEYHSWNQVGKPLTEWYYRQLGRAPALDPMPEIMFVKGKQYSENDYNEAVAYKRSFTDALRDVLFQPDADSCSDSVLVYDAGTGGRPSYRVEDFNALEGATDVTLVKPGKKATLQENLHYLASMGGLVDVTVPIGEVAYFSQVSRRWEPIPVTVQLVARRGCDAVVLELVKVLAEKGILKRVGTGLSVSSDL</sequence>
<dbReference type="Gene3D" id="3.90.1300.10">
    <property type="entry name" value="Amidase signature (AS) domain"/>
    <property type="match status" value="1"/>
</dbReference>
<comment type="caution">
    <text evidence="3">The sequence shown here is derived from an EMBL/GenBank/DDBJ whole genome shotgun (WGS) entry which is preliminary data.</text>
</comment>
<dbReference type="Pfam" id="PF26053">
    <property type="entry name" value="DUF8016"/>
    <property type="match status" value="1"/>
</dbReference>
<feature type="domain" description="Amidase" evidence="1">
    <location>
        <begin position="236"/>
        <end position="555"/>
    </location>
</feature>
<dbReference type="Proteomes" id="UP001465976">
    <property type="component" value="Unassembled WGS sequence"/>
</dbReference>
<reference evidence="3 4" key="1">
    <citation type="submission" date="2024-02" db="EMBL/GenBank/DDBJ databases">
        <title>A draft genome for the cacao thread blight pathogen Marasmius crinis-equi.</title>
        <authorList>
            <person name="Cohen S.P."/>
            <person name="Baruah I.K."/>
            <person name="Amoako-Attah I."/>
            <person name="Bukari Y."/>
            <person name="Meinhardt L.W."/>
            <person name="Bailey B.A."/>
        </authorList>
    </citation>
    <scope>NUCLEOTIDE SEQUENCE [LARGE SCALE GENOMIC DNA]</scope>
    <source>
        <strain evidence="3 4">GH-76</strain>
    </source>
</reference>
<dbReference type="InterPro" id="IPR023631">
    <property type="entry name" value="Amidase_dom"/>
</dbReference>
<accession>A0ABR3G1D4</accession>
<protein>
    <recommendedName>
        <fullName evidence="5">Amidase domain-containing protein</fullName>
    </recommendedName>
</protein>
<name>A0ABR3G1D4_9AGAR</name>
<feature type="domain" description="Scytalone dehydratase-like protein Arp1 N-terminal" evidence="2">
    <location>
        <begin position="51"/>
        <end position="164"/>
    </location>
</feature>
<evidence type="ECO:0000313" key="4">
    <source>
        <dbReference type="Proteomes" id="UP001465976"/>
    </source>
</evidence>
<dbReference type="InterPro" id="IPR058329">
    <property type="entry name" value="Arp1_N"/>
</dbReference>
<dbReference type="Pfam" id="PF01425">
    <property type="entry name" value="Amidase"/>
    <property type="match status" value="1"/>
</dbReference>
<evidence type="ECO:0000259" key="1">
    <source>
        <dbReference type="Pfam" id="PF01425"/>
    </source>
</evidence>
<dbReference type="PANTHER" id="PTHR46310">
    <property type="entry name" value="AMIDASE 1"/>
    <property type="match status" value="1"/>
</dbReference>
<proteinExistence type="predicted"/>
<evidence type="ECO:0000259" key="2">
    <source>
        <dbReference type="Pfam" id="PF26053"/>
    </source>
</evidence>
<evidence type="ECO:0008006" key="5">
    <source>
        <dbReference type="Google" id="ProtNLM"/>
    </source>
</evidence>
<dbReference type="PANTHER" id="PTHR46310:SF7">
    <property type="entry name" value="AMIDASE 1"/>
    <property type="match status" value="1"/>
</dbReference>